<sequence>MASDALKQYAIFIDAFVELLELFPFSHGGYPSKEENASIGVHLLNKTKDAETGGVKCLETLHNFMKNYYAEKWVN</sequence>
<reference evidence="2" key="1">
    <citation type="submission" date="2016-01" db="EMBL/GenBank/DDBJ databases">
        <title>Draft genome of Chromobacterium sp. F49.</title>
        <authorList>
            <person name="Hong K.W."/>
        </authorList>
    </citation>
    <scope>NUCLEOTIDE SEQUENCE [LARGE SCALE GENOMIC DNA]</scope>
    <source>
        <strain evidence="2">P7IIIA</strain>
    </source>
</reference>
<dbReference type="OrthoDB" id="2960956at2"/>
<evidence type="ECO:0000313" key="2">
    <source>
        <dbReference type="Proteomes" id="UP000076567"/>
    </source>
</evidence>
<comment type="caution">
    <text evidence="1">The sequence shown here is derived from an EMBL/GenBank/DDBJ whole genome shotgun (WGS) entry which is preliminary data.</text>
</comment>
<dbReference type="AlphaFoldDB" id="A0A163SHQ5"/>
<organism evidence="1 2">
    <name type="scientific">Fictibacillus phosphorivorans</name>
    <dbReference type="NCBI Taxonomy" id="1221500"/>
    <lineage>
        <taxon>Bacteria</taxon>
        <taxon>Bacillati</taxon>
        <taxon>Bacillota</taxon>
        <taxon>Bacilli</taxon>
        <taxon>Bacillales</taxon>
        <taxon>Fictibacillaceae</taxon>
        <taxon>Fictibacillus</taxon>
    </lineage>
</organism>
<accession>A0A163SHQ5</accession>
<dbReference type="EMBL" id="LRFC01000001">
    <property type="protein sequence ID" value="KZE69119.1"/>
    <property type="molecule type" value="Genomic_DNA"/>
</dbReference>
<keyword evidence="2" id="KW-1185">Reference proteome</keyword>
<protein>
    <submittedName>
        <fullName evidence="1">Uncharacterized protein</fullName>
    </submittedName>
</protein>
<name>A0A163SHQ5_9BACL</name>
<proteinExistence type="predicted"/>
<dbReference type="Proteomes" id="UP000076567">
    <property type="component" value="Unassembled WGS sequence"/>
</dbReference>
<dbReference type="RefSeq" id="WP_066236466.1">
    <property type="nucleotide sequence ID" value="NZ_LRFC01000001.1"/>
</dbReference>
<evidence type="ECO:0000313" key="1">
    <source>
        <dbReference type="EMBL" id="KZE69119.1"/>
    </source>
</evidence>
<gene>
    <name evidence="1" type="ORF">AWM68_02305</name>
</gene>